<proteinExistence type="predicted"/>
<sequence length="78" mass="8824">MKKGCRQPGFILLYSACAFDDNLTVTFCRANITGDAIFKAYERSSFVYERFFLLLVKTFLAGGQRKKNGDAFASPFSY</sequence>
<protein>
    <recommendedName>
        <fullName evidence="3">Mobile element protein</fullName>
    </recommendedName>
</protein>
<dbReference type="Proteomes" id="UP000031982">
    <property type="component" value="Unassembled WGS sequence"/>
</dbReference>
<comment type="caution">
    <text evidence="1">The sequence shown here is derived from an EMBL/GenBank/DDBJ whole genome shotgun (WGS) entry which is preliminary data.</text>
</comment>
<accession>A0ABR5AZM9</accession>
<evidence type="ECO:0000313" key="1">
    <source>
        <dbReference type="EMBL" id="KIL80212.1"/>
    </source>
</evidence>
<reference evidence="1 2" key="1">
    <citation type="submission" date="2015-01" db="EMBL/GenBank/DDBJ databases">
        <title>Genome Assembly of Bacillus badius MTCC 1458.</title>
        <authorList>
            <person name="Verma A."/>
            <person name="Khatri I."/>
            <person name="Mual P."/>
            <person name="Subramanian S."/>
            <person name="Krishnamurthi S."/>
        </authorList>
    </citation>
    <scope>NUCLEOTIDE SEQUENCE [LARGE SCALE GENOMIC DNA]</scope>
    <source>
        <strain evidence="1 2">MTCC 1458</strain>
    </source>
</reference>
<keyword evidence="2" id="KW-1185">Reference proteome</keyword>
<name>A0ABR5AZM9_BACBA</name>
<organism evidence="1 2">
    <name type="scientific">Bacillus badius</name>
    <dbReference type="NCBI Taxonomy" id="1455"/>
    <lineage>
        <taxon>Bacteria</taxon>
        <taxon>Bacillati</taxon>
        <taxon>Bacillota</taxon>
        <taxon>Bacilli</taxon>
        <taxon>Bacillales</taxon>
        <taxon>Bacillaceae</taxon>
        <taxon>Pseudobacillus</taxon>
    </lineage>
</organism>
<evidence type="ECO:0000313" key="2">
    <source>
        <dbReference type="Proteomes" id="UP000031982"/>
    </source>
</evidence>
<gene>
    <name evidence="1" type="ORF">SD77_0060</name>
</gene>
<evidence type="ECO:0008006" key="3">
    <source>
        <dbReference type="Google" id="ProtNLM"/>
    </source>
</evidence>
<dbReference type="EMBL" id="JXLP01000001">
    <property type="protein sequence ID" value="KIL80212.1"/>
    <property type="molecule type" value="Genomic_DNA"/>
</dbReference>